<feature type="binding site" evidence="4">
    <location>
        <position position="314"/>
    </location>
    <ligand>
        <name>S-adenosyl-L-methionine</name>
        <dbReference type="ChEBI" id="CHEBI:59789"/>
    </ligand>
</feature>
<comment type="similarity">
    <text evidence="4">Belongs to the class I-like SAM-binding methyltransferase superfamily. RNA M5U methyltransferase family.</text>
</comment>
<dbReference type="GO" id="GO:0070475">
    <property type="term" value="P:rRNA base methylation"/>
    <property type="evidence" value="ECO:0007669"/>
    <property type="project" value="TreeGrafter"/>
</dbReference>
<name>A0A9D2QUI4_9FIRM</name>
<accession>A0A9D2QUI4</accession>
<dbReference type="FunFam" id="3.40.50.150:FF:000009">
    <property type="entry name" value="23S rRNA (Uracil(1939)-C(5))-methyltransferase RlmD"/>
    <property type="match status" value="1"/>
</dbReference>
<dbReference type="PANTHER" id="PTHR11061:SF30">
    <property type="entry name" value="TRNA (URACIL(54)-C(5))-METHYLTRANSFERASE"/>
    <property type="match status" value="1"/>
</dbReference>
<dbReference type="Gene3D" id="3.40.50.150">
    <property type="entry name" value="Vaccinia Virus protein VP39"/>
    <property type="match status" value="1"/>
</dbReference>
<dbReference type="CDD" id="cd02440">
    <property type="entry name" value="AdoMet_MTases"/>
    <property type="match status" value="1"/>
</dbReference>
<proteinExistence type="inferred from homology"/>
<evidence type="ECO:0000313" key="7">
    <source>
        <dbReference type="Proteomes" id="UP000823892"/>
    </source>
</evidence>
<dbReference type="PROSITE" id="PS51687">
    <property type="entry name" value="SAM_MT_RNA_M5U"/>
    <property type="match status" value="1"/>
</dbReference>
<evidence type="ECO:0000256" key="1">
    <source>
        <dbReference type="ARBA" id="ARBA00022603"/>
    </source>
</evidence>
<feature type="binding site" evidence="4">
    <location>
        <position position="216"/>
    </location>
    <ligand>
        <name>S-adenosyl-L-methionine</name>
        <dbReference type="ChEBI" id="CHEBI:59789"/>
    </ligand>
</feature>
<evidence type="ECO:0000256" key="5">
    <source>
        <dbReference type="PROSITE-ProRule" id="PRU10015"/>
    </source>
</evidence>
<keyword evidence="3 4" id="KW-0949">S-adenosyl-L-methionine</keyword>
<dbReference type="Pfam" id="PF05958">
    <property type="entry name" value="tRNA_U5-meth_tr"/>
    <property type="match status" value="1"/>
</dbReference>
<dbReference type="FunFam" id="2.40.50.1070:FF:000003">
    <property type="entry name" value="23S rRNA (Uracil-5-)-methyltransferase RumA"/>
    <property type="match status" value="1"/>
</dbReference>
<dbReference type="AlphaFoldDB" id="A0A9D2QUI4"/>
<evidence type="ECO:0000256" key="2">
    <source>
        <dbReference type="ARBA" id="ARBA00022679"/>
    </source>
</evidence>
<dbReference type="PROSITE" id="PS01230">
    <property type="entry name" value="TRMA_1"/>
    <property type="match status" value="1"/>
</dbReference>
<reference evidence="6" key="2">
    <citation type="submission" date="2021-04" db="EMBL/GenBank/DDBJ databases">
        <authorList>
            <person name="Gilroy R."/>
        </authorList>
    </citation>
    <scope>NUCLEOTIDE SEQUENCE</scope>
    <source>
        <strain evidence="6">ChiBcec6-4105</strain>
    </source>
</reference>
<organism evidence="6 7">
    <name type="scientific">Candidatus Blautia avicola</name>
    <dbReference type="NCBI Taxonomy" id="2838483"/>
    <lineage>
        <taxon>Bacteria</taxon>
        <taxon>Bacillati</taxon>
        <taxon>Bacillota</taxon>
        <taxon>Clostridia</taxon>
        <taxon>Lachnospirales</taxon>
        <taxon>Lachnospiraceae</taxon>
        <taxon>Blautia</taxon>
    </lineage>
</organism>
<gene>
    <name evidence="6" type="primary">rlmD</name>
    <name evidence="6" type="ORF">H9914_08450</name>
</gene>
<dbReference type="Proteomes" id="UP000823892">
    <property type="component" value="Unassembled WGS sequence"/>
</dbReference>
<dbReference type="InterPro" id="IPR029063">
    <property type="entry name" value="SAM-dependent_MTases_sf"/>
</dbReference>
<dbReference type="NCBIfam" id="TIGR00479">
    <property type="entry name" value="rumA"/>
    <property type="match status" value="1"/>
</dbReference>
<sequence length="395" mass="44576">MEKQQFSCLLYKQGCGGCPMLALPYEEQLRKKQKKIKKLLGNFGKPQPIIGMENPWHYRNKAISTFTYVKGKQVQSGIYAQGTHWVIPVETCLLHQQALDEAIEAVRKAVREFKYPVYDEDKKTGLVRHILVRHSLSEDQVLAVLVTASPVLPGAKAFGKRVRQLCPKITTFIQNINERSTSAVLGYKEKILYGKGYIQDTLCGIRFRISGSSFYQINPVQTEILYRAAIEAADLDKDQTVLDAYCGVGTIGLFAASRAKKVIGVERNKSAVRCAWENAKENGIQNVQFLCDDATDFIRKMAARGERVDVVFMDPPRAGSTPEFLQAVSAMRPEKIVYVSCNPETQKRDLELLIKERWKVKKIQGVDMFPHTEGIETVVLLDKGEMNAKKVRVEL</sequence>
<evidence type="ECO:0000256" key="4">
    <source>
        <dbReference type="PROSITE-ProRule" id="PRU01024"/>
    </source>
</evidence>
<comment type="caution">
    <text evidence="6">The sequence shown here is derived from an EMBL/GenBank/DDBJ whole genome shotgun (WGS) entry which is preliminary data.</text>
</comment>
<protein>
    <submittedName>
        <fullName evidence="6">23S rRNA (Uracil(1939)-C(5))-methyltransferase RlmD</fullName>
        <ecNumber evidence="6">2.1.1.190</ecNumber>
    </submittedName>
</protein>
<dbReference type="EC" id="2.1.1.190" evidence="6"/>
<dbReference type="GO" id="GO:0070041">
    <property type="term" value="F:rRNA (uridine-C5-)-methyltransferase activity"/>
    <property type="evidence" value="ECO:0007669"/>
    <property type="project" value="TreeGrafter"/>
</dbReference>
<dbReference type="PANTHER" id="PTHR11061">
    <property type="entry name" value="RNA M5U METHYLTRANSFERASE"/>
    <property type="match status" value="1"/>
</dbReference>
<feature type="binding site" evidence="4">
    <location>
        <position position="266"/>
    </location>
    <ligand>
        <name>S-adenosyl-L-methionine</name>
        <dbReference type="ChEBI" id="CHEBI:59789"/>
    </ligand>
</feature>
<evidence type="ECO:0000256" key="3">
    <source>
        <dbReference type="ARBA" id="ARBA00022691"/>
    </source>
</evidence>
<evidence type="ECO:0000313" key="6">
    <source>
        <dbReference type="EMBL" id="HJD29004.1"/>
    </source>
</evidence>
<feature type="active site" description="Nucleophile" evidence="4">
    <location>
        <position position="341"/>
    </location>
</feature>
<reference evidence="6" key="1">
    <citation type="journal article" date="2021" name="PeerJ">
        <title>Extensive microbial diversity within the chicken gut microbiome revealed by metagenomics and culture.</title>
        <authorList>
            <person name="Gilroy R."/>
            <person name="Ravi A."/>
            <person name="Getino M."/>
            <person name="Pursley I."/>
            <person name="Horton D.L."/>
            <person name="Alikhan N.F."/>
            <person name="Baker D."/>
            <person name="Gharbi K."/>
            <person name="Hall N."/>
            <person name="Watson M."/>
            <person name="Adriaenssens E.M."/>
            <person name="Foster-Nyarko E."/>
            <person name="Jarju S."/>
            <person name="Secka A."/>
            <person name="Antonio M."/>
            <person name="Oren A."/>
            <person name="Chaudhuri R.R."/>
            <person name="La Ragione R."/>
            <person name="Hildebrand F."/>
            <person name="Pallen M.J."/>
        </authorList>
    </citation>
    <scope>NUCLEOTIDE SEQUENCE</scope>
    <source>
        <strain evidence="6">ChiBcec6-4105</strain>
    </source>
</reference>
<dbReference type="InterPro" id="IPR010280">
    <property type="entry name" value="U5_MeTrfase_fam"/>
</dbReference>
<dbReference type="InterPro" id="IPR030390">
    <property type="entry name" value="MeTrfase_TrmA_AS"/>
</dbReference>
<keyword evidence="1 4" id="KW-0489">Methyltransferase</keyword>
<feature type="binding site" evidence="4">
    <location>
        <position position="245"/>
    </location>
    <ligand>
        <name>S-adenosyl-L-methionine</name>
        <dbReference type="ChEBI" id="CHEBI:59789"/>
    </ligand>
</feature>
<dbReference type="SUPFAM" id="SSF53335">
    <property type="entry name" value="S-adenosyl-L-methionine-dependent methyltransferases"/>
    <property type="match status" value="1"/>
</dbReference>
<dbReference type="EMBL" id="DWUY01000192">
    <property type="protein sequence ID" value="HJD29004.1"/>
    <property type="molecule type" value="Genomic_DNA"/>
</dbReference>
<dbReference type="Gene3D" id="2.40.50.1070">
    <property type="match status" value="1"/>
</dbReference>
<keyword evidence="2 4" id="KW-0808">Transferase</keyword>
<feature type="active site" evidence="5">
    <location>
        <position position="341"/>
    </location>
</feature>